<dbReference type="PANTHER" id="PTHR43811:SF26">
    <property type="entry name" value="PEPTIDYL-PROLYL CIS-TRANS ISOMERASE FKBP16-1, CHLOROPLASTIC"/>
    <property type="match status" value="1"/>
</dbReference>
<sequence length="319" mass="34290">MKQRIFTLLLLAVTGFTACKKSQEADPDIKQYDDQQIQGYIAANGLTGFVKDTVAADSSGMYYKIINKGTGVPLEYSDRVSLVFTLKTLDGKYTSSDTITNHIYRYLGQLAPSATVAAASSANLPIGLQQAIKNILKYRDGSMRLLIPSRLAYGTKGIQNGSITNVNTNIAGNQSLEYYVHVINDQQVYDDLVIRNYITANNLTGYSKTASGIYYKNVVAGDNVAIIGSNSTYSANYTLKLLNNVQLEVGTSANTSFTNGVSATEPVAGVKEILLGKSVGSAVSMIIPSRLAYGISGSSTTIPSNAPLYFDFQIVTVTN</sequence>
<evidence type="ECO:0000256" key="3">
    <source>
        <dbReference type="ARBA" id="ARBA00023110"/>
    </source>
</evidence>
<evidence type="ECO:0000259" key="7">
    <source>
        <dbReference type="PROSITE" id="PS50059"/>
    </source>
</evidence>
<protein>
    <recommendedName>
        <fullName evidence="6">Peptidyl-prolyl cis-trans isomerase</fullName>
        <ecNumber evidence="6">5.2.1.8</ecNumber>
    </recommendedName>
</protein>
<name>A0A926S1G9_9SPHI</name>
<dbReference type="EMBL" id="JACWMX010000003">
    <property type="protein sequence ID" value="MBD1393068.1"/>
    <property type="molecule type" value="Genomic_DNA"/>
</dbReference>
<dbReference type="InterPro" id="IPR046357">
    <property type="entry name" value="PPIase_dom_sf"/>
</dbReference>
<dbReference type="PROSITE" id="PS51257">
    <property type="entry name" value="PROKAR_LIPOPROTEIN"/>
    <property type="match status" value="1"/>
</dbReference>
<evidence type="ECO:0000256" key="1">
    <source>
        <dbReference type="ARBA" id="ARBA00000971"/>
    </source>
</evidence>
<dbReference type="InterPro" id="IPR001179">
    <property type="entry name" value="PPIase_FKBP_dom"/>
</dbReference>
<keyword evidence="4 5" id="KW-0413">Isomerase</keyword>
<keyword evidence="9" id="KW-1185">Reference proteome</keyword>
<organism evidence="8 9">
    <name type="scientific">Mucilaginibacter glaciei</name>
    <dbReference type="NCBI Taxonomy" id="2772109"/>
    <lineage>
        <taxon>Bacteria</taxon>
        <taxon>Pseudomonadati</taxon>
        <taxon>Bacteroidota</taxon>
        <taxon>Sphingobacteriia</taxon>
        <taxon>Sphingobacteriales</taxon>
        <taxon>Sphingobacteriaceae</taxon>
        <taxon>Mucilaginibacter</taxon>
    </lineage>
</organism>
<dbReference type="Pfam" id="PF00254">
    <property type="entry name" value="FKBP_C"/>
    <property type="match status" value="1"/>
</dbReference>
<dbReference type="PANTHER" id="PTHR43811">
    <property type="entry name" value="FKBP-TYPE PEPTIDYL-PROLYL CIS-TRANS ISOMERASE FKPA"/>
    <property type="match status" value="1"/>
</dbReference>
<feature type="domain" description="PPIase FKBP-type" evidence="7">
    <location>
        <begin position="230"/>
        <end position="318"/>
    </location>
</feature>
<keyword evidence="3 5" id="KW-0697">Rotamase</keyword>
<evidence type="ECO:0000313" key="9">
    <source>
        <dbReference type="Proteomes" id="UP000619078"/>
    </source>
</evidence>
<proteinExistence type="inferred from homology"/>
<reference evidence="8" key="1">
    <citation type="submission" date="2020-09" db="EMBL/GenBank/DDBJ databases">
        <title>Novel species of Mucilaginibacter isolated from a glacier on the Tibetan Plateau.</title>
        <authorList>
            <person name="Liu Q."/>
            <person name="Xin Y.-H."/>
        </authorList>
    </citation>
    <scope>NUCLEOTIDE SEQUENCE</scope>
    <source>
        <strain evidence="8">ZB1P21</strain>
    </source>
</reference>
<dbReference type="EC" id="5.2.1.8" evidence="6"/>
<dbReference type="Gene3D" id="3.10.50.40">
    <property type="match status" value="2"/>
</dbReference>
<evidence type="ECO:0000313" key="8">
    <source>
        <dbReference type="EMBL" id="MBD1393068.1"/>
    </source>
</evidence>
<evidence type="ECO:0000256" key="5">
    <source>
        <dbReference type="PROSITE-ProRule" id="PRU00277"/>
    </source>
</evidence>
<evidence type="ECO:0000256" key="4">
    <source>
        <dbReference type="ARBA" id="ARBA00023235"/>
    </source>
</evidence>
<dbReference type="SUPFAM" id="SSF54534">
    <property type="entry name" value="FKBP-like"/>
    <property type="match status" value="2"/>
</dbReference>
<dbReference type="PROSITE" id="PS50059">
    <property type="entry name" value="FKBP_PPIASE"/>
    <property type="match status" value="1"/>
</dbReference>
<dbReference type="RefSeq" id="WP_191162615.1">
    <property type="nucleotide sequence ID" value="NZ_JACWMX010000003.1"/>
</dbReference>
<gene>
    <name evidence="8" type="ORF">IDJ76_08160</name>
</gene>
<evidence type="ECO:0000256" key="6">
    <source>
        <dbReference type="RuleBase" id="RU003915"/>
    </source>
</evidence>
<dbReference type="GO" id="GO:0003755">
    <property type="term" value="F:peptidyl-prolyl cis-trans isomerase activity"/>
    <property type="evidence" value="ECO:0007669"/>
    <property type="project" value="UniProtKB-UniRule"/>
</dbReference>
<dbReference type="AlphaFoldDB" id="A0A926S1G9"/>
<dbReference type="Proteomes" id="UP000619078">
    <property type="component" value="Unassembled WGS sequence"/>
</dbReference>
<evidence type="ECO:0000256" key="2">
    <source>
        <dbReference type="ARBA" id="ARBA00006577"/>
    </source>
</evidence>
<accession>A0A926S1G9</accession>
<comment type="catalytic activity">
    <reaction evidence="1 5 6">
        <text>[protein]-peptidylproline (omega=180) = [protein]-peptidylproline (omega=0)</text>
        <dbReference type="Rhea" id="RHEA:16237"/>
        <dbReference type="Rhea" id="RHEA-COMP:10747"/>
        <dbReference type="Rhea" id="RHEA-COMP:10748"/>
        <dbReference type="ChEBI" id="CHEBI:83833"/>
        <dbReference type="ChEBI" id="CHEBI:83834"/>
        <dbReference type="EC" id="5.2.1.8"/>
    </reaction>
</comment>
<comment type="caution">
    <text evidence="8">The sequence shown here is derived from an EMBL/GenBank/DDBJ whole genome shotgun (WGS) entry which is preliminary data.</text>
</comment>
<comment type="similarity">
    <text evidence="2 6">Belongs to the FKBP-type PPIase family.</text>
</comment>